<gene>
    <name evidence="2" type="ORF">IED13_07215</name>
</gene>
<evidence type="ECO:0000256" key="1">
    <source>
        <dbReference type="SAM" id="Phobius"/>
    </source>
</evidence>
<keyword evidence="3" id="KW-1185">Reference proteome</keyword>
<accession>A0A927E8V0</accession>
<evidence type="ECO:0000313" key="2">
    <source>
        <dbReference type="EMBL" id="MBD3845480.1"/>
    </source>
</evidence>
<dbReference type="RefSeq" id="WP_038365041.1">
    <property type="nucleotide sequence ID" value="NZ_JACXWY010000003.1"/>
</dbReference>
<dbReference type="AlphaFoldDB" id="A0A927E8V0"/>
<dbReference type="EMBL" id="JACXWY010000003">
    <property type="protein sequence ID" value="MBD3845480.1"/>
    <property type="molecule type" value="Genomic_DNA"/>
</dbReference>
<organism evidence="2 3">
    <name type="scientific">Bosea spartocytisi</name>
    <dbReference type="NCBI Taxonomy" id="2773451"/>
    <lineage>
        <taxon>Bacteria</taxon>
        <taxon>Pseudomonadati</taxon>
        <taxon>Pseudomonadota</taxon>
        <taxon>Alphaproteobacteria</taxon>
        <taxon>Hyphomicrobiales</taxon>
        <taxon>Boseaceae</taxon>
        <taxon>Bosea</taxon>
    </lineage>
</organism>
<keyword evidence="1" id="KW-0812">Transmembrane</keyword>
<dbReference type="Proteomes" id="UP000619295">
    <property type="component" value="Unassembled WGS sequence"/>
</dbReference>
<proteinExistence type="predicted"/>
<evidence type="ECO:0000313" key="3">
    <source>
        <dbReference type="Proteomes" id="UP000619295"/>
    </source>
</evidence>
<protein>
    <submittedName>
        <fullName evidence="2">Uncharacterized protein</fullName>
    </submittedName>
</protein>
<comment type="caution">
    <text evidence="2">The sequence shown here is derived from an EMBL/GenBank/DDBJ whole genome shotgun (WGS) entry which is preliminary data.</text>
</comment>
<reference evidence="2" key="1">
    <citation type="submission" date="2020-09" db="EMBL/GenBank/DDBJ databases">
        <title>Bosea spartocytisi sp. nov. a root nodule endophyte of Spartocytisus supranubius in the high mountain ecosystem fo the Teide National Park (Canary Islands, Spain).</title>
        <authorList>
            <person name="Pulido-Suarez L."/>
            <person name="Peix A."/>
            <person name="Igual J.M."/>
            <person name="Socas-Perez N."/>
            <person name="Velazquez E."/>
            <person name="Flores-Felix J.D."/>
            <person name="Leon-Barrios M."/>
        </authorList>
    </citation>
    <scope>NUCLEOTIDE SEQUENCE</scope>
    <source>
        <strain evidence="2">SSUT16</strain>
    </source>
</reference>
<name>A0A927E8V0_9HYPH</name>
<keyword evidence="1" id="KW-1133">Transmembrane helix</keyword>
<feature type="transmembrane region" description="Helical" evidence="1">
    <location>
        <begin position="12"/>
        <end position="32"/>
    </location>
</feature>
<keyword evidence="1" id="KW-0472">Membrane</keyword>
<sequence>MLNDSLAPAKRALFFFGCMAAVVTGLSFGAGLQMPTDQSSTTVAALRGHAQPGEARFAAVDRADRSESAARRSIPAPSKQAMADGVRALILR</sequence>